<feature type="transmembrane region" description="Helical" evidence="8">
    <location>
        <begin position="144"/>
        <end position="162"/>
    </location>
</feature>
<evidence type="ECO:0000256" key="8">
    <source>
        <dbReference type="SAM" id="Phobius"/>
    </source>
</evidence>
<sequence length="419" mass="44827">MSVPAGRRRHAARGGGAGAAAGGERIQWADTAKGVCILLVVLWHVVAKHYLQIEWKIGLPVPGAWGALGEALLPLRMPLFFTISGMFAAGAVLRPWRMVARSRVAKFLYLYALWLMIHTAWLSLNPGFPTDRATSVLGLVEQLTISPSNLWYLFALAVYFTIAKVTRGLPPALVLVPALALSVAAAAELLPVAGNRAGLYQNLVFFLAGLYFRPLVERVTARARGRDLLLTGAAYGLVLLAITALGAKTWPGVWPAASVVATLFGLIAAAMMCRVPLISRPLSALGRRTLPIYVIHMPVLAMLDLVLAGPLARLGAPWSAIVALAEPVLLTALIAWICLMLDGGLRRVRADRVLLDLPGGAPAGRHAQHPRSVQPVQPVPPAPPMPPAQPVQPVRAAQPGWSPARTGDLLQEPPYEVRP</sequence>
<dbReference type="GO" id="GO:0016413">
    <property type="term" value="F:O-acetyltransferase activity"/>
    <property type="evidence" value="ECO:0007669"/>
    <property type="project" value="TreeGrafter"/>
</dbReference>
<dbReference type="InterPro" id="IPR002656">
    <property type="entry name" value="Acyl_transf_3_dom"/>
</dbReference>
<feature type="region of interest" description="Disordered" evidence="7">
    <location>
        <begin position="1"/>
        <end position="20"/>
    </location>
</feature>
<dbReference type="EMBL" id="JACHGN010000003">
    <property type="protein sequence ID" value="MBB5131925.1"/>
    <property type="molecule type" value="Genomic_DNA"/>
</dbReference>
<evidence type="ECO:0000256" key="5">
    <source>
        <dbReference type="ARBA" id="ARBA00022989"/>
    </source>
</evidence>
<dbReference type="PANTHER" id="PTHR40074:SF4">
    <property type="entry name" value="INNER MEMBRANE PROTEIN YCFT"/>
    <property type="match status" value="1"/>
</dbReference>
<dbReference type="RefSeq" id="WP_221335979.1">
    <property type="nucleotide sequence ID" value="NZ_BAABIX010000028.1"/>
</dbReference>
<dbReference type="AlphaFoldDB" id="A0A840P7D1"/>
<keyword evidence="11" id="KW-1185">Reference proteome</keyword>
<feature type="transmembrane region" description="Helical" evidence="8">
    <location>
        <begin position="71"/>
        <end position="93"/>
    </location>
</feature>
<feature type="transmembrane region" description="Helical" evidence="8">
    <location>
        <begin position="253"/>
        <end position="278"/>
    </location>
</feature>
<feature type="compositionally biased region" description="Basic residues" evidence="7">
    <location>
        <begin position="1"/>
        <end position="12"/>
    </location>
</feature>
<evidence type="ECO:0000256" key="2">
    <source>
        <dbReference type="ARBA" id="ARBA00007400"/>
    </source>
</evidence>
<comment type="similarity">
    <text evidence="2">Belongs to the acyltransferase 3 family.</text>
</comment>
<accession>A0A840P7D1</accession>
<evidence type="ECO:0000313" key="10">
    <source>
        <dbReference type="EMBL" id="MBB5131925.1"/>
    </source>
</evidence>
<feature type="region of interest" description="Disordered" evidence="7">
    <location>
        <begin position="361"/>
        <end position="419"/>
    </location>
</feature>
<feature type="transmembrane region" description="Helical" evidence="8">
    <location>
        <begin position="174"/>
        <end position="193"/>
    </location>
</feature>
<protein>
    <submittedName>
        <fullName evidence="10">Putative membrane protein YcfT</fullName>
    </submittedName>
</protein>
<feature type="transmembrane region" description="Helical" evidence="8">
    <location>
        <begin position="228"/>
        <end position="247"/>
    </location>
</feature>
<evidence type="ECO:0000256" key="7">
    <source>
        <dbReference type="SAM" id="MobiDB-lite"/>
    </source>
</evidence>
<dbReference type="Pfam" id="PF01757">
    <property type="entry name" value="Acyl_transf_3"/>
    <property type="match status" value="1"/>
</dbReference>
<dbReference type="Proteomes" id="UP000578449">
    <property type="component" value="Unassembled WGS sequence"/>
</dbReference>
<evidence type="ECO:0000259" key="9">
    <source>
        <dbReference type="Pfam" id="PF01757"/>
    </source>
</evidence>
<evidence type="ECO:0000256" key="1">
    <source>
        <dbReference type="ARBA" id="ARBA00004651"/>
    </source>
</evidence>
<feature type="transmembrane region" description="Helical" evidence="8">
    <location>
        <begin position="290"/>
        <end position="312"/>
    </location>
</feature>
<organism evidence="10 11">
    <name type="scientific">Thermocatellispora tengchongensis</name>
    <dbReference type="NCBI Taxonomy" id="1073253"/>
    <lineage>
        <taxon>Bacteria</taxon>
        <taxon>Bacillati</taxon>
        <taxon>Actinomycetota</taxon>
        <taxon>Actinomycetes</taxon>
        <taxon>Streptosporangiales</taxon>
        <taxon>Streptosporangiaceae</taxon>
        <taxon>Thermocatellispora</taxon>
    </lineage>
</organism>
<keyword evidence="3" id="KW-1003">Cell membrane</keyword>
<dbReference type="GO" id="GO:0009246">
    <property type="term" value="P:enterobacterial common antigen biosynthetic process"/>
    <property type="evidence" value="ECO:0007669"/>
    <property type="project" value="TreeGrafter"/>
</dbReference>
<keyword evidence="4 8" id="KW-0812">Transmembrane</keyword>
<evidence type="ECO:0000313" key="11">
    <source>
        <dbReference type="Proteomes" id="UP000578449"/>
    </source>
</evidence>
<evidence type="ECO:0000256" key="6">
    <source>
        <dbReference type="ARBA" id="ARBA00023136"/>
    </source>
</evidence>
<proteinExistence type="inferred from homology"/>
<feature type="transmembrane region" description="Helical" evidence="8">
    <location>
        <begin position="105"/>
        <end position="124"/>
    </location>
</feature>
<feature type="transmembrane region" description="Helical" evidence="8">
    <location>
        <begin position="34"/>
        <end position="51"/>
    </location>
</feature>
<dbReference type="PANTHER" id="PTHR40074">
    <property type="entry name" value="O-ACETYLTRANSFERASE WECH"/>
    <property type="match status" value="1"/>
</dbReference>
<feature type="compositionally biased region" description="Pro residues" evidence="7">
    <location>
        <begin position="377"/>
        <end position="390"/>
    </location>
</feature>
<keyword evidence="6 8" id="KW-0472">Membrane</keyword>
<gene>
    <name evidence="10" type="ORF">HNP84_001638</name>
</gene>
<keyword evidence="5 8" id="KW-1133">Transmembrane helix</keyword>
<evidence type="ECO:0000256" key="3">
    <source>
        <dbReference type="ARBA" id="ARBA00022475"/>
    </source>
</evidence>
<dbReference type="GO" id="GO:0005886">
    <property type="term" value="C:plasma membrane"/>
    <property type="evidence" value="ECO:0007669"/>
    <property type="project" value="UniProtKB-SubCell"/>
</dbReference>
<evidence type="ECO:0000256" key="4">
    <source>
        <dbReference type="ARBA" id="ARBA00022692"/>
    </source>
</evidence>
<feature type="transmembrane region" description="Helical" evidence="8">
    <location>
        <begin position="199"/>
        <end position="216"/>
    </location>
</feature>
<reference evidence="10 11" key="1">
    <citation type="submission" date="2020-08" db="EMBL/GenBank/DDBJ databases">
        <title>Genomic Encyclopedia of Type Strains, Phase IV (KMG-IV): sequencing the most valuable type-strain genomes for metagenomic binning, comparative biology and taxonomic classification.</title>
        <authorList>
            <person name="Goeker M."/>
        </authorList>
    </citation>
    <scope>NUCLEOTIDE SEQUENCE [LARGE SCALE GENOMIC DNA]</scope>
    <source>
        <strain evidence="10 11">DSM 45615</strain>
    </source>
</reference>
<comment type="subcellular location">
    <subcellularLocation>
        <location evidence="1">Cell membrane</location>
        <topology evidence="1">Multi-pass membrane protein</topology>
    </subcellularLocation>
</comment>
<feature type="domain" description="Acyltransferase 3" evidence="9">
    <location>
        <begin position="27"/>
        <end position="334"/>
    </location>
</feature>
<name>A0A840P7D1_9ACTN</name>
<comment type="caution">
    <text evidence="10">The sequence shown here is derived from an EMBL/GenBank/DDBJ whole genome shotgun (WGS) entry which is preliminary data.</text>
</comment>
<feature type="transmembrane region" description="Helical" evidence="8">
    <location>
        <begin position="318"/>
        <end position="339"/>
    </location>
</feature>